<feature type="region of interest" description="Disordered" evidence="1">
    <location>
        <begin position="12"/>
        <end position="120"/>
    </location>
</feature>
<organism evidence="2 3">
    <name type="scientific">Symbiodinium microadriaticum</name>
    <name type="common">Dinoflagellate</name>
    <name type="synonym">Zooxanthella microadriatica</name>
    <dbReference type="NCBI Taxonomy" id="2951"/>
    <lineage>
        <taxon>Eukaryota</taxon>
        <taxon>Sar</taxon>
        <taxon>Alveolata</taxon>
        <taxon>Dinophyceae</taxon>
        <taxon>Suessiales</taxon>
        <taxon>Symbiodiniaceae</taxon>
        <taxon>Symbiodinium</taxon>
    </lineage>
</organism>
<evidence type="ECO:0000256" key="1">
    <source>
        <dbReference type="SAM" id="MobiDB-lite"/>
    </source>
</evidence>
<accession>A0A1Q9EQP6</accession>
<name>A0A1Q9EQP6_SYMMI</name>
<dbReference type="OrthoDB" id="418601at2759"/>
<dbReference type="Proteomes" id="UP000186817">
    <property type="component" value="Unassembled WGS sequence"/>
</dbReference>
<proteinExistence type="predicted"/>
<feature type="compositionally biased region" description="Polar residues" evidence="1">
    <location>
        <begin position="100"/>
        <end position="114"/>
    </location>
</feature>
<evidence type="ECO:0000313" key="3">
    <source>
        <dbReference type="Proteomes" id="UP000186817"/>
    </source>
</evidence>
<comment type="caution">
    <text evidence="2">The sequence shown here is derived from an EMBL/GenBank/DDBJ whole genome shotgun (WGS) entry which is preliminary data.</text>
</comment>
<reference evidence="2 3" key="1">
    <citation type="submission" date="2016-02" db="EMBL/GenBank/DDBJ databases">
        <title>Genome analysis of coral dinoflagellate symbionts highlights evolutionary adaptations to a symbiotic lifestyle.</title>
        <authorList>
            <person name="Aranda M."/>
            <person name="Li Y."/>
            <person name="Liew Y.J."/>
            <person name="Baumgarten S."/>
            <person name="Simakov O."/>
            <person name="Wilson M."/>
            <person name="Piel J."/>
            <person name="Ashoor H."/>
            <person name="Bougouffa S."/>
            <person name="Bajic V.B."/>
            <person name="Ryu T."/>
            <person name="Ravasi T."/>
            <person name="Bayer T."/>
            <person name="Micklem G."/>
            <person name="Kim H."/>
            <person name="Bhak J."/>
            <person name="Lajeunesse T.C."/>
            <person name="Voolstra C.R."/>
        </authorList>
    </citation>
    <scope>NUCLEOTIDE SEQUENCE [LARGE SCALE GENOMIC DNA]</scope>
    <source>
        <strain evidence="2 3">CCMP2467</strain>
    </source>
</reference>
<evidence type="ECO:0000313" key="2">
    <source>
        <dbReference type="EMBL" id="OLQ09754.1"/>
    </source>
</evidence>
<dbReference type="EMBL" id="LSRX01000091">
    <property type="protein sequence ID" value="OLQ09754.1"/>
    <property type="molecule type" value="Genomic_DNA"/>
</dbReference>
<protein>
    <submittedName>
        <fullName evidence="2">Uncharacterized protein</fullName>
    </submittedName>
</protein>
<keyword evidence="3" id="KW-1185">Reference proteome</keyword>
<dbReference type="AlphaFoldDB" id="A0A1Q9EQP6"/>
<sequence>MRKVILVVMITSEEGAPPDLAGADPDGREVEGFDDESEGARDKDGNVPSEGEAGTDSEFKHTVAGGTVSTVDDKPKDTEVNDCSVSKEGQVGKELDNSAKLASQVQGSPVNETASDFDLG</sequence>
<gene>
    <name evidence="2" type="ORF">AK812_SmicGene6604</name>
</gene>